<evidence type="ECO:0000313" key="1">
    <source>
        <dbReference type="EMBL" id="RMQ41516.1"/>
    </source>
</evidence>
<reference evidence="1 2" key="1">
    <citation type="submission" date="2018-08" db="EMBL/GenBank/DDBJ databases">
        <title>Recombination of ecologically and evolutionarily significant loci maintains genetic cohesion in the Pseudomonas syringae species complex.</title>
        <authorList>
            <person name="Dillon M."/>
            <person name="Thakur S."/>
            <person name="Almeida R.N.D."/>
            <person name="Weir B.S."/>
            <person name="Guttman D.S."/>
        </authorList>
    </citation>
    <scope>NUCLEOTIDE SEQUENCE [LARGE SCALE GENOMIC DNA]</scope>
    <source>
        <strain evidence="1 2">ICMP 535</strain>
    </source>
</reference>
<name>A0A3M4LJ54_PSEA0</name>
<dbReference type="AlphaFoldDB" id="A0A3M4LJ54"/>
<dbReference type="Proteomes" id="UP000279553">
    <property type="component" value="Unassembled WGS sequence"/>
</dbReference>
<gene>
    <name evidence="1" type="ORF">ALQ05_200303</name>
</gene>
<sequence>MVPVYDDILLHFTLHIALDIEKERALALTDQLNASKSFKLLCKVFKYYISATMIVALDDELHTLSGFDDTVVSTHCPRKVEALPTSAVYC</sequence>
<comment type="caution">
    <text evidence="1">The sequence shown here is derived from an EMBL/GenBank/DDBJ whole genome shotgun (WGS) entry which is preliminary data.</text>
</comment>
<organism evidence="1 2">
    <name type="scientific">Pseudomonas amygdali pv. mori</name>
    <dbReference type="NCBI Taxonomy" id="34065"/>
    <lineage>
        <taxon>Bacteria</taxon>
        <taxon>Pseudomonadati</taxon>
        <taxon>Pseudomonadota</taxon>
        <taxon>Gammaproteobacteria</taxon>
        <taxon>Pseudomonadales</taxon>
        <taxon>Pseudomonadaceae</taxon>
        <taxon>Pseudomonas</taxon>
        <taxon>Pseudomonas amygdali</taxon>
    </lineage>
</organism>
<proteinExistence type="predicted"/>
<protein>
    <submittedName>
        <fullName evidence="1">Uncharacterized protein</fullName>
    </submittedName>
</protein>
<accession>A0A3M4LJ54</accession>
<evidence type="ECO:0000313" key="2">
    <source>
        <dbReference type="Proteomes" id="UP000279553"/>
    </source>
</evidence>
<dbReference type="EMBL" id="RBRD01000051">
    <property type="protein sequence ID" value="RMQ41516.1"/>
    <property type="molecule type" value="Genomic_DNA"/>
</dbReference>